<feature type="transmembrane region" description="Helical" evidence="18">
    <location>
        <begin position="59"/>
        <end position="79"/>
    </location>
</feature>
<comment type="function">
    <text evidence="18">Core subunit of the mitochondrial membrane respiratory chain NADH dehydrogenase (Complex I) which catalyzes electron transfer from NADH through the respiratory chain, using ubiquinone as an electron acceptor. Essential for the catalytic activity and assembly of complex I.</text>
</comment>
<keyword evidence="10 18" id="KW-1278">Translocase</keyword>
<dbReference type="InterPro" id="IPR010933">
    <property type="entry name" value="NADH_DH_su2_C"/>
</dbReference>
<feature type="transmembrane region" description="Helical" evidence="18">
    <location>
        <begin position="149"/>
        <end position="168"/>
    </location>
</feature>
<evidence type="ECO:0000256" key="15">
    <source>
        <dbReference type="ARBA" id="ARBA00023128"/>
    </source>
</evidence>
<comment type="function">
    <text evidence="1">Core subunit of the mitochondrial membrane respiratory chain NADH dehydrogenase (Complex I) that is believed to belong to the minimal assembly required for catalysis. Complex I functions in the transfer of electrons from NADH to the respiratory chain. The immediate electron acceptor for the enzyme is believed to be ubiquinone.</text>
</comment>
<evidence type="ECO:0000256" key="14">
    <source>
        <dbReference type="ARBA" id="ARBA00023075"/>
    </source>
</evidence>
<dbReference type="InterPro" id="IPR003917">
    <property type="entry name" value="NADH_UbQ_OxRdtase_chain2"/>
</dbReference>
<keyword evidence="8 18" id="KW-0812">Transmembrane</keyword>
<dbReference type="PRINTS" id="PR01436">
    <property type="entry name" value="NADHDHGNASE2"/>
</dbReference>
<dbReference type="EMBL" id="KT876886">
    <property type="protein sequence ID" value="ANJ70368.1"/>
    <property type="molecule type" value="Genomic_DNA"/>
</dbReference>
<evidence type="ECO:0000256" key="12">
    <source>
        <dbReference type="ARBA" id="ARBA00022989"/>
    </source>
</evidence>
<organism evidence="21">
    <name type="scientific">Contacyphon variabilis</name>
    <dbReference type="NCBI Taxonomy" id="877938"/>
    <lineage>
        <taxon>Eukaryota</taxon>
        <taxon>Metazoa</taxon>
        <taxon>Ecdysozoa</taxon>
        <taxon>Arthropoda</taxon>
        <taxon>Hexapoda</taxon>
        <taxon>Insecta</taxon>
        <taxon>Pterygota</taxon>
        <taxon>Neoptera</taxon>
        <taxon>Endopterygota</taxon>
        <taxon>Coleoptera</taxon>
        <taxon>Polyphaga</taxon>
        <taxon>Elateriformia</taxon>
        <taxon>Scirtoidea</taxon>
        <taxon>Scirtidae</taxon>
        <taxon>Contacyphon</taxon>
    </lineage>
</organism>
<comment type="catalytic activity">
    <reaction evidence="17 18">
        <text>a ubiquinone + NADH + 5 H(+)(in) = a ubiquinol + NAD(+) + 4 H(+)(out)</text>
        <dbReference type="Rhea" id="RHEA:29091"/>
        <dbReference type="Rhea" id="RHEA-COMP:9565"/>
        <dbReference type="Rhea" id="RHEA-COMP:9566"/>
        <dbReference type="ChEBI" id="CHEBI:15378"/>
        <dbReference type="ChEBI" id="CHEBI:16389"/>
        <dbReference type="ChEBI" id="CHEBI:17976"/>
        <dbReference type="ChEBI" id="CHEBI:57540"/>
        <dbReference type="ChEBI" id="CHEBI:57945"/>
        <dbReference type="EC" id="7.1.1.2"/>
    </reaction>
</comment>
<keyword evidence="13 18" id="KW-0520">NAD</keyword>
<dbReference type="GO" id="GO:0006120">
    <property type="term" value="P:mitochondrial electron transport, NADH to ubiquinone"/>
    <property type="evidence" value="ECO:0007669"/>
    <property type="project" value="InterPro"/>
</dbReference>
<keyword evidence="12 18" id="KW-1133">Transmembrane helix</keyword>
<evidence type="ECO:0000259" key="19">
    <source>
        <dbReference type="Pfam" id="PF00361"/>
    </source>
</evidence>
<feature type="transmembrane region" description="Helical" evidence="18">
    <location>
        <begin position="240"/>
        <end position="262"/>
    </location>
</feature>
<keyword evidence="14 18" id="KW-0830">Ubiquinone</keyword>
<dbReference type="InterPro" id="IPR001750">
    <property type="entry name" value="ND/Mrp_TM"/>
</dbReference>
<dbReference type="GO" id="GO:0008137">
    <property type="term" value="F:NADH dehydrogenase (ubiquinone) activity"/>
    <property type="evidence" value="ECO:0007669"/>
    <property type="project" value="UniProtKB-EC"/>
</dbReference>
<proteinExistence type="inferred from homology"/>
<evidence type="ECO:0000256" key="18">
    <source>
        <dbReference type="RuleBase" id="RU003403"/>
    </source>
</evidence>
<keyword evidence="11 18" id="KW-0249">Electron transport</keyword>
<keyword evidence="7 18" id="KW-0679">Respiratory chain</keyword>
<geneLocation type="mitochondrion" evidence="21"/>
<keyword evidence="15 18" id="KW-0496">Mitochondrion</keyword>
<keyword evidence="6" id="KW-0813">Transport</keyword>
<name>A0A191ZR73_9COLE</name>
<evidence type="ECO:0000313" key="21">
    <source>
        <dbReference type="EMBL" id="ANJ70368.1"/>
    </source>
</evidence>
<evidence type="ECO:0000256" key="2">
    <source>
        <dbReference type="ARBA" id="ARBA00004448"/>
    </source>
</evidence>
<dbReference type="EC" id="7.1.1.2" evidence="4 18"/>
<evidence type="ECO:0000256" key="5">
    <source>
        <dbReference type="ARBA" id="ARBA00021008"/>
    </source>
</evidence>
<evidence type="ECO:0000256" key="17">
    <source>
        <dbReference type="ARBA" id="ARBA00049551"/>
    </source>
</evidence>
<dbReference type="Pfam" id="PF00361">
    <property type="entry name" value="Proton_antipo_M"/>
    <property type="match status" value="1"/>
</dbReference>
<evidence type="ECO:0000256" key="6">
    <source>
        <dbReference type="ARBA" id="ARBA00022448"/>
    </source>
</evidence>
<dbReference type="Pfam" id="PF06444">
    <property type="entry name" value="NADH_dehy_S2_C"/>
    <property type="match status" value="1"/>
</dbReference>
<feature type="transmembrane region" description="Helical" evidence="18">
    <location>
        <begin position="274"/>
        <end position="297"/>
    </location>
</feature>
<dbReference type="InterPro" id="IPR050175">
    <property type="entry name" value="Complex_I_Subunit_2"/>
</dbReference>
<evidence type="ECO:0000256" key="9">
    <source>
        <dbReference type="ARBA" id="ARBA00022792"/>
    </source>
</evidence>
<reference evidence="21" key="1">
    <citation type="journal article" date="2016" name="Mol. Ecol. Resour.">
        <title>Lessons from genome skimming of arthropod-preserving ethanol.</title>
        <authorList>
            <person name="Linard B."/>
            <person name="Arribas P."/>
            <person name="Andujar C."/>
            <person name="Crampton-Platt A."/>
            <person name="Vogler A.P."/>
        </authorList>
    </citation>
    <scope>NUCLEOTIDE SEQUENCE</scope>
</reference>
<accession>A0A191ZR73</accession>
<dbReference type="AlphaFoldDB" id="A0A191ZR73"/>
<feature type="transmembrane region" description="Helical" evidence="18">
    <location>
        <begin position="199"/>
        <end position="219"/>
    </location>
</feature>
<sequence>MNNIYKIIFFTTLISGTLISISSSSWLGTWMGLEINLISFVPLISNSKNLFSSESAMKYFLVQALASTSFLFSIILLMILNSLNEFSLTNWSLITILNSSLYLKMGAAPLHFWFPEVMSKLNWSQSMILLTWQKIAPMMLLTYTMSNNIFSYLIIISSVCVGSIIGLNQTMMQKLMAYSSINHIGWMLASMLFMENIWLIYFTIYSSVTILLVLLMKNLNIFFLKQLFINMNNSSLKFSFIINFLSLGGLPPFLGFLPKWIIIQNMINESMFMLTFIMIMMTMITLFFYLRVTFSILLINYNENNWKPNLKFKNKKFIFFLNMISLSGLVMSTIIINMI</sequence>
<evidence type="ECO:0000256" key="13">
    <source>
        <dbReference type="ARBA" id="ARBA00023027"/>
    </source>
</evidence>
<evidence type="ECO:0000256" key="4">
    <source>
        <dbReference type="ARBA" id="ARBA00012944"/>
    </source>
</evidence>
<feature type="transmembrane region" description="Helical" evidence="18">
    <location>
        <begin position="7"/>
        <end position="24"/>
    </location>
</feature>
<evidence type="ECO:0000256" key="16">
    <source>
        <dbReference type="ARBA" id="ARBA00023136"/>
    </source>
</evidence>
<evidence type="ECO:0000259" key="20">
    <source>
        <dbReference type="Pfam" id="PF06444"/>
    </source>
</evidence>
<keyword evidence="9 18" id="KW-0999">Mitochondrion inner membrane</keyword>
<comment type="subcellular location">
    <subcellularLocation>
        <location evidence="2 18">Mitochondrion inner membrane</location>
        <topology evidence="2 18">Multi-pass membrane protein</topology>
    </subcellularLocation>
</comment>
<feature type="domain" description="NADH dehydrogenase subunit 2 C-terminal" evidence="20">
    <location>
        <begin position="286"/>
        <end position="335"/>
    </location>
</feature>
<feature type="transmembrane region" description="Helical" evidence="18">
    <location>
        <begin position="317"/>
        <end position="336"/>
    </location>
</feature>
<keyword evidence="16 18" id="KW-0472">Membrane</keyword>
<dbReference type="PANTHER" id="PTHR46552:SF1">
    <property type="entry name" value="NADH-UBIQUINONE OXIDOREDUCTASE CHAIN 2"/>
    <property type="match status" value="1"/>
</dbReference>
<evidence type="ECO:0000256" key="11">
    <source>
        <dbReference type="ARBA" id="ARBA00022982"/>
    </source>
</evidence>
<dbReference type="PANTHER" id="PTHR46552">
    <property type="entry name" value="NADH-UBIQUINONE OXIDOREDUCTASE CHAIN 2"/>
    <property type="match status" value="1"/>
</dbReference>
<feature type="domain" description="NADH:quinone oxidoreductase/Mrp antiporter transmembrane" evidence="19">
    <location>
        <begin position="23"/>
        <end position="285"/>
    </location>
</feature>
<protein>
    <recommendedName>
        <fullName evidence="5 18">NADH-ubiquinone oxidoreductase chain 2</fullName>
        <ecNumber evidence="4 18">7.1.1.2</ecNumber>
    </recommendedName>
</protein>
<evidence type="ECO:0000256" key="7">
    <source>
        <dbReference type="ARBA" id="ARBA00022660"/>
    </source>
</evidence>
<gene>
    <name evidence="21" type="primary">nad2</name>
</gene>
<evidence type="ECO:0000256" key="10">
    <source>
        <dbReference type="ARBA" id="ARBA00022967"/>
    </source>
</evidence>
<evidence type="ECO:0000256" key="3">
    <source>
        <dbReference type="ARBA" id="ARBA00007012"/>
    </source>
</evidence>
<evidence type="ECO:0000256" key="1">
    <source>
        <dbReference type="ARBA" id="ARBA00003257"/>
    </source>
</evidence>
<dbReference type="GO" id="GO:0005743">
    <property type="term" value="C:mitochondrial inner membrane"/>
    <property type="evidence" value="ECO:0007669"/>
    <property type="project" value="UniProtKB-SubCell"/>
</dbReference>
<comment type="similarity">
    <text evidence="3 18">Belongs to the complex I subunit 2 family.</text>
</comment>
<evidence type="ECO:0000256" key="8">
    <source>
        <dbReference type="ARBA" id="ARBA00022692"/>
    </source>
</evidence>